<evidence type="ECO:0000313" key="3">
    <source>
        <dbReference type="EMBL" id="EMA70061.1"/>
    </source>
</evidence>
<gene>
    <name evidence="3" type="ORF">C468_00960</name>
</gene>
<dbReference type="Pfam" id="PF13378">
    <property type="entry name" value="MR_MLE_C"/>
    <property type="match status" value="1"/>
</dbReference>
<dbReference type="OrthoDB" id="42605at2157"/>
<dbReference type="RefSeq" id="WP_008846973.1">
    <property type="nucleotide sequence ID" value="NZ_AOJH01000006.1"/>
</dbReference>
<dbReference type="InterPro" id="IPR036849">
    <property type="entry name" value="Enolase-like_C_sf"/>
</dbReference>
<evidence type="ECO:0000256" key="1">
    <source>
        <dbReference type="ARBA" id="ARBA00023239"/>
    </source>
</evidence>
<dbReference type="GO" id="GO:0016829">
    <property type="term" value="F:lyase activity"/>
    <property type="evidence" value="ECO:0007669"/>
    <property type="project" value="UniProtKB-KW"/>
</dbReference>
<keyword evidence="1" id="KW-0456">Lyase</keyword>
<dbReference type="SUPFAM" id="SSF51604">
    <property type="entry name" value="Enolase C-terminal domain-like"/>
    <property type="match status" value="1"/>
</dbReference>
<dbReference type="Gene3D" id="3.20.20.120">
    <property type="entry name" value="Enolase-like C-terminal domain"/>
    <property type="match status" value="1"/>
</dbReference>
<dbReference type="SMART" id="SM00922">
    <property type="entry name" value="MR_MLE"/>
    <property type="match status" value="1"/>
</dbReference>
<dbReference type="InterPro" id="IPR034593">
    <property type="entry name" value="DgoD-like"/>
</dbReference>
<dbReference type="STRING" id="1230456.C468_00960"/>
<protein>
    <submittedName>
        <fullName evidence="3">Mandelate racemase/muconate lactonizing family protein</fullName>
    </submittedName>
</protein>
<proteinExistence type="predicted"/>
<dbReference type="CDD" id="cd03316">
    <property type="entry name" value="MR_like"/>
    <property type="match status" value="1"/>
</dbReference>
<dbReference type="EMBL" id="AOJH01000006">
    <property type="protein sequence ID" value="EMA70061.1"/>
    <property type="molecule type" value="Genomic_DNA"/>
</dbReference>
<dbReference type="PANTHER" id="PTHR48080:SF2">
    <property type="entry name" value="D-GALACTONATE DEHYDRATASE"/>
    <property type="match status" value="1"/>
</dbReference>
<organism evidence="3 4">
    <name type="scientific">Halorubrum kocurii JCM 14978</name>
    <dbReference type="NCBI Taxonomy" id="1230456"/>
    <lineage>
        <taxon>Archaea</taxon>
        <taxon>Methanobacteriati</taxon>
        <taxon>Methanobacteriota</taxon>
        <taxon>Stenosarchaea group</taxon>
        <taxon>Halobacteria</taxon>
        <taxon>Halobacteriales</taxon>
        <taxon>Haloferacaceae</taxon>
        <taxon>Halorubrum</taxon>
    </lineage>
</organism>
<accession>M0PJ25</accession>
<dbReference type="Pfam" id="PF02746">
    <property type="entry name" value="MR_MLE_N"/>
    <property type="match status" value="1"/>
</dbReference>
<sequence>MEITGITQHRLQHELPAPFDASWVPGGQQTELAVDLFEVHTDEGITGVTAMPSFPGGLDLEPVFESQLVGENPHHVERILDFLDTVEFLGADARYIEVALWDIIGKDAGKPIYELLGGDDEPIAAYASTGAIKPAEERLDYVADRVAEGFEAVKLRFGSPDVETDLDVARTIREEFPDLTLMVDANNGWSMRLAGEVGHEWSLAEAKQVAAGLEAIGDVAWLEEPLPQRNYQRLAELRDSTSIAIAGGESTGGLASFREYIDHRSLDVLQPDAIFATGILDGKKVAGMAEAFGFEFAPHTWSNGIGLAANLHLLAATQAQWCEYPHEPPGFLPEERDFMLKETIVTEDGYVTPPDDPGLGVDIDWDVVEATEV</sequence>
<dbReference type="InterPro" id="IPR013342">
    <property type="entry name" value="Mandelate_racemase_C"/>
</dbReference>
<dbReference type="Gene3D" id="3.30.390.10">
    <property type="entry name" value="Enolase-like, N-terminal domain"/>
    <property type="match status" value="1"/>
</dbReference>
<name>M0PJ25_9EURY</name>
<dbReference type="PATRIC" id="fig|1230456.3.peg.177"/>
<dbReference type="AlphaFoldDB" id="M0PJ25"/>
<feature type="domain" description="Mandelate racemase/muconate lactonizing enzyme C-terminal" evidence="2">
    <location>
        <begin position="135"/>
        <end position="244"/>
    </location>
</feature>
<dbReference type="Proteomes" id="UP000011546">
    <property type="component" value="Unassembled WGS sequence"/>
</dbReference>
<comment type="caution">
    <text evidence="3">The sequence shown here is derived from an EMBL/GenBank/DDBJ whole genome shotgun (WGS) entry which is preliminary data.</text>
</comment>
<dbReference type="SFLD" id="SFLDG00179">
    <property type="entry name" value="mandelate_racemase"/>
    <property type="match status" value="1"/>
</dbReference>
<dbReference type="InterPro" id="IPR029065">
    <property type="entry name" value="Enolase_C-like"/>
</dbReference>
<dbReference type="SFLD" id="SFLDS00001">
    <property type="entry name" value="Enolase"/>
    <property type="match status" value="1"/>
</dbReference>
<keyword evidence="4" id="KW-1185">Reference proteome</keyword>
<reference evidence="3 4" key="1">
    <citation type="journal article" date="2014" name="PLoS Genet.">
        <title>Phylogenetically driven sequencing of extremely halophilic archaea reveals strategies for static and dynamic osmo-response.</title>
        <authorList>
            <person name="Becker E.A."/>
            <person name="Seitzer P.M."/>
            <person name="Tritt A."/>
            <person name="Larsen D."/>
            <person name="Krusor M."/>
            <person name="Yao A.I."/>
            <person name="Wu D."/>
            <person name="Madern D."/>
            <person name="Eisen J.A."/>
            <person name="Darling A.E."/>
            <person name="Facciotti M.T."/>
        </authorList>
    </citation>
    <scope>NUCLEOTIDE SEQUENCE [LARGE SCALE GENOMIC DNA]</scope>
    <source>
        <strain evidence="3 4">JCM 14978</strain>
    </source>
</reference>
<evidence type="ECO:0000259" key="2">
    <source>
        <dbReference type="SMART" id="SM00922"/>
    </source>
</evidence>
<evidence type="ECO:0000313" key="4">
    <source>
        <dbReference type="Proteomes" id="UP000011546"/>
    </source>
</evidence>
<dbReference type="InterPro" id="IPR013341">
    <property type="entry name" value="Mandelate_racemase_N_dom"/>
</dbReference>
<dbReference type="PANTHER" id="PTHR48080">
    <property type="entry name" value="D-GALACTONATE DEHYDRATASE-RELATED"/>
    <property type="match status" value="1"/>
</dbReference>
<dbReference type="SUPFAM" id="SSF54826">
    <property type="entry name" value="Enolase N-terminal domain-like"/>
    <property type="match status" value="1"/>
</dbReference>
<dbReference type="InterPro" id="IPR029017">
    <property type="entry name" value="Enolase-like_N"/>
</dbReference>